<accession>A0A2S7VKK4</accession>
<dbReference type="InterPro" id="IPR016181">
    <property type="entry name" value="Acyl_CoA_acyltransferase"/>
</dbReference>
<dbReference type="EMBL" id="MSCJ01000003">
    <property type="protein sequence ID" value="PQJ62693.1"/>
    <property type="molecule type" value="Genomic_DNA"/>
</dbReference>
<evidence type="ECO:0000313" key="2">
    <source>
        <dbReference type="EMBL" id="PQJ62693.1"/>
    </source>
</evidence>
<dbReference type="SUPFAM" id="SSF55729">
    <property type="entry name" value="Acyl-CoA N-acyltransferases (Nat)"/>
    <property type="match status" value="1"/>
</dbReference>
<keyword evidence="2" id="KW-0808">Transferase</keyword>
<dbReference type="Proteomes" id="UP000238730">
    <property type="component" value="Unassembled WGS sequence"/>
</dbReference>
<gene>
    <name evidence="2" type="ORF">BTO08_20940</name>
</gene>
<dbReference type="GO" id="GO:0016747">
    <property type="term" value="F:acyltransferase activity, transferring groups other than amino-acyl groups"/>
    <property type="evidence" value="ECO:0007669"/>
    <property type="project" value="InterPro"/>
</dbReference>
<dbReference type="OrthoDB" id="336415at2"/>
<dbReference type="Gene3D" id="3.40.630.30">
    <property type="match status" value="1"/>
</dbReference>
<dbReference type="InterPro" id="IPR000182">
    <property type="entry name" value="GNAT_dom"/>
</dbReference>
<evidence type="ECO:0000259" key="1">
    <source>
        <dbReference type="PROSITE" id="PS51186"/>
    </source>
</evidence>
<dbReference type="Pfam" id="PF00583">
    <property type="entry name" value="Acetyltransf_1"/>
    <property type="match status" value="1"/>
</dbReference>
<dbReference type="PROSITE" id="PS51186">
    <property type="entry name" value="GNAT"/>
    <property type="match status" value="1"/>
</dbReference>
<name>A0A2S7VKK4_PHOAN</name>
<evidence type="ECO:0000313" key="3">
    <source>
        <dbReference type="Proteomes" id="UP000238730"/>
    </source>
</evidence>
<dbReference type="CDD" id="cd04301">
    <property type="entry name" value="NAT_SF"/>
    <property type="match status" value="1"/>
</dbReference>
<protein>
    <submittedName>
        <fullName evidence="2">GNAT family N-acetyltransferase</fullName>
    </submittedName>
</protein>
<feature type="domain" description="N-acetyltransferase" evidence="1">
    <location>
        <begin position="4"/>
        <end position="164"/>
    </location>
</feature>
<dbReference type="RefSeq" id="WP_105062478.1">
    <property type="nucleotide sequence ID" value="NZ_MSCJ01000003.1"/>
</dbReference>
<dbReference type="PANTHER" id="PTHR43328:SF1">
    <property type="entry name" value="N-ACETYLTRANSFERASE DOMAIN-CONTAINING PROTEIN"/>
    <property type="match status" value="1"/>
</dbReference>
<reference evidence="2 3" key="1">
    <citation type="submission" date="2016-12" db="EMBL/GenBank/DDBJ databases">
        <title>Diversity of luminous bacteria.</title>
        <authorList>
            <person name="Yoshizawa S."/>
            <person name="Kogure K."/>
        </authorList>
    </citation>
    <scope>NUCLEOTIDE SEQUENCE [LARGE SCALE GENOMIC DNA]</scope>
    <source>
        <strain evidence="2 3">LC1-200</strain>
    </source>
</reference>
<comment type="caution">
    <text evidence="2">The sequence shown here is derived from an EMBL/GenBank/DDBJ whole genome shotgun (WGS) entry which is preliminary data.</text>
</comment>
<organism evidence="2 3">
    <name type="scientific">Photobacterium angustum</name>
    <dbReference type="NCBI Taxonomy" id="661"/>
    <lineage>
        <taxon>Bacteria</taxon>
        <taxon>Pseudomonadati</taxon>
        <taxon>Pseudomonadota</taxon>
        <taxon>Gammaproteobacteria</taxon>
        <taxon>Vibrionales</taxon>
        <taxon>Vibrionaceae</taxon>
        <taxon>Photobacterium</taxon>
    </lineage>
</organism>
<dbReference type="PANTHER" id="PTHR43328">
    <property type="entry name" value="ACETYLTRANSFERASE-RELATED"/>
    <property type="match status" value="1"/>
</dbReference>
<proteinExistence type="predicted"/>
<dbReference type="AlphaFoldDB" id="A0A2S7VKK4"/>
<sequence>MENIIIRHSEDKDIMGVKAIYESEIAYGGTLQLPFPSLDRWTSRLSNLPQGCYSLVAEYEGEIVGQLGLSVCDNPRRRHVASFGMGVKETFQGRGVGGQLIQSALMLADKWLNVQRIELEVYTDNIAAMKLYQKHGFEIEGEAKNFAFRNGEYANVYHMARLRTYTA</sequence>